<proteinExistence type="predicted"/>
<gene>
    <name evidence="2" type="ORF">BRAA08T32919Z</name>
    <name evidence="1" type="ORF">BRAPAZ1V2_A08P10490.2</name>
</gene>
<reference evidence="2" key="1">
    <citation type="submission" date="2018-11" db="EMBL/GenBank/DDBJ databases">
        <authorList>
            <consortium name="Genoscope - CEA"/>
            <person name="William W."/>
        </authorList>
    </citation>
    <scope>NUCLEOTIDE SEQUENCE</scope>
</reference>
<accession>A0A3P6C4M9</accession>
<organism evidence="2">
    <name type="scientific">Brassica campestris</name>
    <name type="common">Field mustard</name>
    <dbReference type="NCBI Taxonomy" id="3711"/>
    <lineage>
        <taxon>Eukaryota</taxon>
        <taxon>Viridiplantae</taxon>
        <taxon>Streptophyta</taxon>
        <taxon>Embryophyta</taxon>
        <taxon>Tracheophyta</taxon>
        <taxon>Spermatophyta</taxon>
        <taxon>Magnoliopsida</taxon>
        <taxon>eudicotyledons</taxon>
        <taxon>Gunneridae</taxon>
        <taxon>Pentapetalae</taxon>
        <taxon>rosids</taxon>
        <taxon>malvids</taxon>
        <taxon>Brassicales</taxon>
        <taxon>Brassicaceae</taxon>
        <taxon>Brassiceae</taxon>
        <taxon>Brassica</taxon>
    </lineage>
</organism>
<name>A0A3P6C4M9_BRACM</name>
<protein>
    <submittedName>
        <fullName evidence="1">Uncharacterized protein</fullName>
    </submittedName>
</protein>
<evidence type="ECO:0000313" key="1">
    <source>
        <dbReference type="EMBL" id="CAG7897383.1"/>
    </source>
</evidence>
<sequence length="75" mass="8815">MCFFLGWKELMNQNMNSQKFCHLTLYERFVNALDELSDDTLRDLKEKALKVYPIIVKTLAFLLRKTSSQSVKTNP</sequence>
<dbReference type="Proteomes" id="UP000694005">
    <property type="component" value="Chromosome A08"/>
</dbReference>
<evidence type="ECO:0000313" key="2">
    <source>
        <dbReference type="EMBL" id="VDD03442.1"/>
    </source>
</evidence>
<dbReference type="EMBL" id="LR031575">
    <property type="protein sequence ID" value="VDD03442.1"/>
    <property type="molecule type" value="Genomic_DNA"/>
</dbReference>
<dbReference type="EMBL" id="LS974624">
    <property type="protein sequence ID" value="CAG7897383.1"/>
    <property type="molecule type" value="Genomic_DNA"/>
</dbReference>
<dbReference type="Gramene" id="A08p10490.2_BraZ1">
    <property type="protein sequence ID" value="A08p10490.2_BraZ1.CDS"/>
    <property type="gene ID" value="A08g10490.2_BraZ1"/>
</dbReference>
<dbReference type="AlphaFoldDB" id="A0A3P6C4M9"/>